<evidence type="ECO:0000259" key="1">
    <source>
        <dbReference type="PROSITE" id="PS50280"/>
    </source>
</evidence>
<protein>
    <recommendedName>
        <fullName evidence="1">SET domain-containing protein</fullName>
    </recommendedName>
</protein>
<dbReference type="Proteomes" id="UP001165085">
    <property type="component" value="Unassembled WGS sequence"/>
</dbReference>
<dbReference type="PANTHER" id="PTHR13271:SF151">
    <property type="entry name" value="SET DOMAIN-CONTAINING PROTEIN 4"/>
    <property type="match status" value="1"/>
</dbReference>
<sequence>MLQLSPTVRFMLPHRTVCIATFLILLITVLLPPSTSFPAAAGFGAKKVDPMSNHILDTSEGISYLKDFLNKNGGNSGTKCDIAKINGKTRGVICTRSIKKDEIICSLPSSLALSLWDPSTPSSSPSTPSLCALNFKEWYLDDSTRLNTFAPYICSLPTVEDVEFEPTPNFYTDSDVDKLEFPGIVSAVNTRKSEIDSAILKSDDVSIEDMKYYTWLVTSRSFSIRLSADDVSSGNAKSVRIMLPFFDMINHSGKSNAEMDILNPEKDDSTFIIRAKRPIAAGKEVTISYGGGGFSSVDLFTDYGFVQSKPPEELLYDEKDVTQGALKRQPLTPDERTMAKFESTEGYNNPWSTSLEEDVEKIKAGAKGRERKILEFRAKMKVAGGWPAGTMEGKMDLKKKEGGGK</sequence>
<dbReference type="AlphaFoldDB" id="A0A9W7BNW3"/>
<dbReference type="OrthoDB" id="196965at2759"/>
<dbReference type="GO" id="GO:0016279">
    <property type="term" value="F:protein-lysine N-methyltransferase activity"/>
    <property type="evidence" value="ECO:0007669"/>
    <property type="project" value="TreeGrafter"/>
</dbReference>
<feature type="domain" description="SET" evidence="1">
    <location>
        <begin position="78"/>
        <end position="290"/>
    </location>
</feature>
<gene>
    <name evidence="2" type="ORF">TrST_g5808</name>
</gene>
<dbReference type="PANTHER" id="PTHR13271">
    <property type="entry name" value="UNCHARACTERIZED PUTATIVE METHYLTRANSFERASE"/>
    <property type="match status" value="1"/>
</dbReference>
<keyword evidence="3" id="KW-1185">Reference proteome</keyword>
<evidence type="ECO:0000313" key="3">
    <source>
        <dbReference type="Proteomes" id="UP001165085"/>
    </source>
</evidence>
<comment type="caution">
    <text evidence="2">The sequence shown here is derived from an EMBL/GenBank/DDBJ whole genome shotgun (WGS) entry which is preliminary data.</text>
</comment>
<dbReference type="InterPro" id="IPR001214">
    <property type="entry name" value="SET_dom"/>
</dbReference>
<dbReference type="PROSITE" id="PS50280">
    <property type="entry name" value="SET"/>
    <property type="match status" value="1"/>
</dbReference>
<dbReference type="SUPFAM" id="SSF82199">
    <property type="entry name" value="SET domain"/>
    <property type="match status" value="1"/>
</dbReference>
<organism evidence="2 3">
    <name type="scientific">Triparma strigata</name>
    <dbReference type="NCBI Taxonomy" id="1606541"/>
    <lineage>
        <taxon>Eukaryota</taxon>
        <taxon>Sar</taxon>
        <taxon>Stramenopiles</taxon>
        <taxon>Ochrophyta</taxon>
        <taxon>Bolidophyceae</taxon>
        <taxon>Parmales</taxon>
        <taxon>Triparmaceae</taxon>
        <taxon>Triparma</taxon>
    </lineage>
</organism>
<evidence type="ECO:0000313" key="2">
    <source>
        <dbReference type="EMBL" id="GMH94721.1"/>
    </source>
</evidence>
<dbReference type="CDD" id="cd10527">
    <property type="entry name" value="SET_LSMT"/>
    <property type="match status" value="1"/>
</dbReference>
<accession>A0A9W7BNW3</accession>
<dbReference type="EMBL" id="BRXY01000433">
    <property type="protein sequence ID" value="GMH94721.1"/>
    <property type="molecule type" value="Genomic_DNA"/>
</dbReference>
<proteinExistence type="predicted"/>
<dbReference type="Gene3D" id="3.90.1410.10">
    <property type="entry name" value="set domain protein methyltransferase, domain 1"/>
    <property type="match status" value="1"/>
</dbReference>
<dbReference type="SMART" id="SM00317">
    <property type="entry name" value="SET"/>
    <property type="match status" value="1"/>
</dbReference>
<dbReference type="Pfam" id="PF00856">
    <property type="entry name" value="SET"/>
    <property type="match status" value="1"/>
</dbReference>
<dbReference type="InterPro" id="IPR050600">
    <property type="entry name" value="SETD3_SETD6_MTase"/>
</dbReference>
<reference evidence="3" key="1">
    <citation type="journal article" date="2023" name="Commun. Biol.">
        <title>Genome analysis of Parmales, the sister group of diatoms, reveals the evolutionary specialization of diatoms from phago-mixotrophs to photoautotrophs.</title>
        <authorList>
            <person name="Ban H."/>
            <person name="Sato S."/>
            <person name="Yoshikawa S."/>
            <person name="Yamada K."/>
            <person name="Nakamura Y."/>
            <person name="Ichinomiya M."/>
            <person name="Sato N."/>
            <person name="Blanc-Mathieu R."/>
            <person name="Endo H."/>
            <person name="Kuwata A."/>
            <person name="Ogata H."/>
        </authorList>
    </citation>
    <scope>NUCLEOTIDE SEQUENCE [LARGE SCALE GENOMIC DNA]</scope>
    <source>
        <strain evidence="3">NIES 3701</strain>
    </source>
</reference>
<name>A0A9W7BNW3_9STRA</name>
<dbReference type="InterPro" id="IPR046341">
    <property type="entry name" value="SET_dom_sf"/>
</dbReference>